<proteinExistence type="predicted"/>
<keyword evidence="4" id="KW-1003">Cell membrane</keyword>
<evidence type="ECO:0000256" key="9">
    <source>
        <dbReference type="ARBA" id="ARBA00022777"/>
    </source>
</evidence>
<evidence type="ECO:0000256" key="4">
    <source>
        <dbReference type="ARBA" id="ARBA00022475"/>
    </source>
</evidence>
<dbReference type="InterPro" id="IPR036097">
    <property type="entry name" value="HisK_dim/P_sf"/>
</dbReference>
<dbReference type="GeneID" id="84231391"/>
<dbReference type="Proteomes" id="UP001182908">
    <property type="component" value="Chromosome"/>
</dbReference>
<name>A0AA51UNR8_9EURY</name>
<evidence type="ECO:0000259" key="17">
    <source>
        <dbReference type="PROSITE" id="PS50109"/>
    </source>
</evidence>
<keyword evidence="16" id="KW-0175">Coiled coil</keyword>
<evidence type="ECO:0000259" key="19">
    <source>
        <dbReference type="PROSITE" id="PS50112"/>
    </source>
</evidence>
<dbReference type="Pfam" id="PF00072">
    <property type="entry name" value="Response_reg"/>
    <property type="match status" value="2"/>
</dbReference>
<dbReference type="Gene3D" id="1.10.287.130">
    <property type="match status" value="1"/>
</dbReference>
<dbReference type="SUPFAM" id="SSF47384">
    <property type="entry name" value="Homodimeric domain of signal transducing histidine kinase"/>
    <property type="match status" value="1"/>
</dbReference>
<dbReference type="InterPro" id="IPR001610">
    <property type="entry name" value="PAC"/>
</dbReference>
<keyword evidence="10" id="KW-0067">ATP-binding</keyword>
<dbReference type="Gene3D" id="3.40.50.2300">
    <property type="match status" value="2"/>
</dbReference>
<evidence type="ECO:0000256" key="3">
    <source>
        <dbReference type="ARBA" id="ARBA00012438"/>
    </source>
</evidence>
<keyword evidence="13" id="KW-0472">Membrane</keyword>
<dbReference type="SUPFAM" id="SSF55874">
    <property type="entry name" value="ATPase domain of HSP90 chaperone/DNA topoisomerase II/histidine kinase"/>
    <property type="match status" value="1"/>
</dbReference>
<dbReference type="GO" id="GO:0006355">
    <property type="term" value="P:regulation of DNA-templated transcription"/>
    <property type="evidence" value="ECO:0007669"/>
    <property type="project" value="InterPro"/>
</dbReference>
<dbReference type="NCBIfam" id="TIGR00229">
    <property type="entry name" value="sensory_box"/>
    <property type="match status" value="3"/>
</dbReference>
<keyword evidence="5 15" id="KW-0597">Phosphoprotein</keyword>
<feature type="domain" description="PAC" evidence="20">
    <location>
        <begin position="215"/>
        <end position="265"/>
    </location>
</feature>
<dbReference type="PROSITE" id="PS50894">
    <property type="entry name" value="HPT"/>
    <property type="match status" value="1"/>
</dbReference>
<evidence type="ECO:0000256" key="5">
    <source>
        <dbReference type="ARBA" id="ARBA00022553"/>
    </source>
</evidence>
<dbReference type="InterPro" id="IPR035965">
    <property type="entry name" value="PAS-like_dom_sf"/>
</dbReference>
<evidence type="ECO:0000313" key="22">
    <source>
        <dbReference type="EMBL" id="WMW25460.1"/>
    </source>
</evidence>
<evidence type="ECO:0000259" key="18">
    <source>
        <dbReference type="PROSITE" id="PS50110"/>
    </source>
</evidence>
<dbReference type="Pfam" id="PF08448">
    <property type="entry name" value="PAS_4"/>
    <property type="match status" value="1"/>
</dbReference>
<dbReference type="SUPFAM" id="SSF47226">
    <property type="entry name" value="Histidine-containing phosphotransfer domain, HPT domain"/>
    <property type="match status" value="1"/>
</dbReference>
<gene>
    <name evidence="22" type="ORF">RE474_01700</name>
</gene>
<keyword evidence="6" id="KW-0808">Transferase</keyword>
<dbReference type="EMBL" id="CP133592">
    <property type="protein sequence ID" value="WMW25460.1"/>
    <property type="molecule type" value="Genomic_DNA"/>
</dbReference>
<evidence type="ECO:0000259" key="20">
    <source>
        <dbReference type="PROSITE" id="PS50113"/>
    </source>
</evidence>
<dbReference type="GO" id="GO:0000155">
    <property type="term" value="F:phosphorelay sensor kinase activity"/>
    <property type="evidence" value="ECO:0007669"/>
    <property type="project" value="InterPro"/>
</dbReference>
<dbReference type="SUPFAM" id="SSF52172">
    <property type="entry name" value="CheY-like"/>
    <property type="match status" value="2"/>
</dbReference>
<dbReference type="KEGG" id="mseb:RE474_01700"/>
<dbReference type="PANTHER" id="PTHR45339">
    <property type="entry name" value="HYBRID SIGNAL TRANSDUCTION HISTIDINE KINASE J"/>
    <property type="match status" value="1"/>
</dbReference>
<evidence type="ECO:0000256" key="16">
    <source>
        <dbReference type="SAM" id="Coils"/>
    </source>
</evidence>
<dbReference type="InterPro" id="IPR013767">
    <property type="entry name" value="PAS_fold"/>
</dbReference>
<comment type="subcellular location">
    <subcellularLocation>
        <location evidence="2">Cell membrane</location>
        <topology evidence="2">Multi-pass membrane protein</topology>
    </subcellularLocation>
</comment>
<evidence type="ECO:0000256" key="6">
    <source>
        <dbReference type="ARBA" id="ARBA00022679"/>
    </source>
</evidence>
<dbReference type="Gene3D" id="3.30.565.10">
    <property type="entry name" value="Histidine kinase-like ATPase, C-terminal domain"/>
    <property type="match status" value="1"/>
</dbReference>
<dbReference type="RefSeq" id="WP_309311263.1">
    <property type="nucleotide sequence ID" value="NZ_CP133592.1"/>
</dbReference>
<dbReference type="AlphaFoldDB" id="A0AA51UNR8"/>
<dbReference type="InterPro" id="IPR008207">
    <property type="entry name" value="Sig_transdc_His_kin_Hpt_dom"/>
</dbReference>
<feature type="domain" description="Response regulatory" evidence="18">
    <location>
        <begin position="946"/>
        <end position="1064"/>
    </location>
</feature>
<dbReference type="InterPro" id="IPR011006">
    <property type="entry name" value="CheY-like_superfamily"/>
</dbReference>
<evidence type="ECO:0000256" key="14">
    <source>
        <dbReference type="PROSITE-ProRule" id="PRU00110"/>
    </source>
</evidence>
<dbReference type="Pfam" id="PF00512">
    <property type="entry name" value="HisKA"/>
    <property type="match status" value="1"/>
</dbReference>
<dbReference type="CDD" id="cd00130">
    <property type="entry name" value="PAS"/>
    <property type="match status" value="2"/>
</dbReference>
<keyword evidence="23" id="KW-1185">Reference proteome</keyword>
<keyword evidence="7" id="KW-0812">Transmembrane</keyword>
<evidence type="ECO:0000256" key="2">
    <source>
        <dbReference type="ARBA" id="ARBA00004651"/>
    </source>
</evidence>
<evidence type="ECO:0000256" key="1">
    <source>
        <dbReference type="ARBA" id="ARBA00000085"/>
    </source>
</evidence>
<evidence type="ECO:0000256" key="12">
    <source>
        <dbReference type="ARBA" id="ARBA00023012"/>
    </source>
</evidence>
<feature type="modified residue" description="4-aspartylphosphate" evidence="15">
    <location>
        <position position="852"/>
    </location>
</feature>
<sequence length="1195" mass="133814">MVQAGSMDTHIIKDEIFDSHQKNDEGYRSLFNNNHAVMVMFDPETARIVDANNAACIFYGWTYDELTSMKIHELTTESEYDIGIAIEKAKNETQNHFFSRNVLSNGEIRDVEVDTIPVKINGTNHLCSIVKDVTERNRIQEELSRSQIKYRLLADTTFEGIVIHDQGIALEANSAVSKVTGYDLDEVLGKNVLELVVHPDDQKIVCQNMANDSVKPYEVRAIKKDGTGFPIEIEAHSIIHNGKHIRVAAVRDIAERKLTEAKLENERILLTGLLDSIPDMIFFKDRNGLYLGCNPEFSKFTGKEKEEIIGITPYDIFSKEKADTYTKKDEQTIEEGKIIHTELWVEYPDSSKVLLDLIKAPLYDLSGVIIGMVGVGRDITNNWKAELTIKEINYINQSTLDSLDANICVLDEKGTIIKTNASWKHFISDNVHLLGKFSEGANLLQTLKEQNEQYNDRVLYFATGIEDVMQGREEYFEIEFMSPFTEYEQWFVAKVRPFGNTGSFPRKVVISRIDITAIKLAETKLQEYNEKLESKNRELDEALMVAKEATRAKSEFLANMSHEIRTPMNGVIGMTTLLLSTDLDEEQKHYVDTVQKSGEALLDLINDILDISKIEARKLELEVLPIDLNDVLGEVASLLAVKAHDKKLEFICAADPDVPCNIIADPSRLKQTLINLGGNAIKFTHEGEVVINVSLVSENDSEATLLFSVKDNGIGIPADKTDVLFTKFSQVDASTTRNYGGTGLGLAISKELVEQMNGTIGVNSEPGKGSEFWFKVPFTRHSKIKNKQKSCINMKNTRVLVVDDNATNREYLVKLLGSWGMSAEDAANGPEALLALLKANHEGTPFQLALLDMDMPDMNGLSLGKIIKSEEKLSGISLVILSSLGEPRDSWTELKVNFDAHISKPVKASELYDKLCSIFNNDQDSQESMPYETGLSSGKLDNINASILLVEDNVVNQHVAQSMLQKLGLDAEVADNGKEAIEALKKKKYDLVFMDVRMPVMDGLEATRKIRGMQGSNGKHTIIVAMTAHAMKDDRQCCLEAGMDDYISKPIKIQSLIHTLDYWLIKKQDISVTNTPSHVKENETELIFDSKLLMDNTMDDLELSRRVISIFLNNAPRQLDDLKNSILNQSEKILEKAHTFKGATASVGGMSLSKYVADIEAEVKSGNSVNIESLQEKVPELDRRYEVLVEELKKL</sequence>
<dbReference type="CDD" id="cd00082">
    <property type="entry name" value="HisKA"/>
    <property type="match status" value="1"/>
</dbReference>
<keyword evidence="9" id="KW-0418">Kinase</keyword>
<dbReference type="GO" id="GO:0005524">
    <property type="term" value="F:ATP binding"/>
    <property type="evidence" value="ECO:0007669"/>
    <property type="project" value="UniProtKB-KW"/>
</dbReference>
<evidence type="ECO:0000256" key="13">
    <source>
        <dbReference type="ARBA" id="ARBA00023136"/>
    </source>
</evidence>
<dbReference type="SUPFAM" id="SSF55785">
    <property type="entry name" value="PYP-like sensor domain (PAS domain)"/>
    <property type="match status" value="3"/>
</dbReference>
<feature type="coiled-coil region" evidence="16">
    <location>
        <begin position="518"/>
        <end position="552"/>
    </location>
</feature>
<feature type="modified residue" description="Phosphohistidine" evidence="14">
    <location>
        <position position="1138"/>
    </location>
</feature>
<dbReference type="FunFam" id="1.10.287.130:FF:000003">
    <property type="entry name" value="Histidine kinase"/>
    <property type="match status" value="1"/>
</dbReference>
<dbReference type="Pfam" id="PF13426">
    <property type="entry name" value="PAS_9"/>
    <property type="match status" value="1"/>
</dbReference>
<dbReference type="SMART" id="SM00387">
    <property type="entry name" value="HATPase_c"/>
    <property type="match status" value="1"/>
</dbReference>
<keyword evidence="12" id="KW-0902">Two-component regulatory system</keyword>
<dbReference type="InterPro" id="IPR036890">
    <property type="entry name" value="HATPase_C_sf"/>
</dbReference>
<dbReference type="PANTHER" id="PTHR45339:SF1">
    <property type="entry name" value="HYBRID SIGNAL TRANSDUCTION HISTIDINE KINASE J"/>
    <property type="match status" value="1"/>
</dbReference>
<dbReference type="SMART" id="SM00086">
    <property type="entry name" value="PAC"/>
    <property type="match status" value="3"/>
</dbReference>
<dbReference type="InterPro" id="IPR003594">
    <property type="entry name" value="HATPase_dom"/>
</dbReference>
<dbReference type="FunFam" id="3.30.565.10:FF:000010">
    <property type="entry name" value="Sensor histidine kinase RcsC"/>
    <property type="match status" value="1"/>
</dbReference>
<dbReference type="InterPro" id="IPR001789">
    <property type="entry name" value="Sig_transdc_resp-reg_receiver"/>
</dbReference>
<evidence type="ECO:0000256" key="7">
    <source>
        <dbReference type="ARBA" id="ARBA00022692"/>
    </source>
</evidence>
<dbReference type="InterPro" id="IPR000700">
    <property type="entry name" value="PAS-assoc_C"/>
</dbReference>
<evidence type="ECO:0000259" key="21">
    <source>
        <dbReference type="PROSITE" id="PS50894"/>
    </source>
</evidence>
<feature type="domain" description="PAC" evidence="20">
    <location>
        <begin position="339"/>
        <end position="391"/>
    </location>
</feature>
<dbReference type="PROSITE" id="PS50110">
    <property type="entry name" value="RESPONSE_REGULATORY"/>
    <property type="match status" value="2"/>
</dbReference>
<dbReference type="PROSITE" id="PS50109">
    <property type="entry name" value="HIS_KIN"/>
    <property type="match status" value="1"/>
</dbReference>
<comment type="catalytic activity">
    <reaction evidence="1">
        <text>ATP + protein L-histidine = ADP + protein N-phospho-L-histidine.</text>
        <dbReference type="EC" id="2.7.13.3"/>
    </reaction>
</comment>
<dbReference type="CDD" id="cd17546">
    <property type="entry name" value="REC_hyHK_CKI1_RcsC-like"/>
    <property type="match status" value="1"/>
</dbReference>
<accession>A0AA51UNR8</accession>
<dbReference type="Pfam" id="PF02518">
    <property type="entry name" value="HATPase_c"/>
    <property type="match status" value="1"/>
</dbReference>
<dbReference type="GO" id="GO:0005886">
    <property type="term" value="C:plasma membrane"/>
    <property type="evidence" value="ECO:0007669"/>
    <property type="project" value="UniProtKB-SubCell"/>
</dbReference>
<evidence type="ECO:0000256" key="11">
    <source>
        <dbReference type="ARBA" id="ARBA00022989"/>
    </source>
</evidence>
<evidence type="ECO:0000256" key="10">
    <source>
        <dbReference type="ARBA" id="ARBA00022840"/>
    </source>
</evidence>
<feature type="domain" description="Histidine kinase" evidence="17">
    <location>
        <begin position="559"/>
        <end position="780"/>
    </location>
</feature>
<evidence type="ECO:0000313" key="23">
    <source>
        <dbReference type="Proteomes" id="UP001182908"/>
    </source>
</evidence>
<organism evidence="22 23">
    <name type="scientific">Methanolobus sediminis</name>
    <dbReference type="NCBI Taxonomy" id="3072978"/>
    <lineage>
        <taxon>Archaea</taxon>
        <taxon>Methanobacteriati</taxon>
        <taxon>Methanobacteriota</taxon>
        <taxon>Stenosarchaea group</taxon>
        <taxon>Methanomicrobia</taxon>
        <taxon>Methanosarcinales</taxon>
        <taxon>Methanosarcinaceae</taxon>
        <taxon>Methanolobus</taxon>
    </lineage>
</organism>
<dbReference type="CDD" id="cd16922">
    <property type="entry name" value="HATPase_EvgS-ArcB-TorS-like"/>
    <property type="match status" value="1"/>
</dbReference>
<dbReference type="PROSITE" id="PS50112">
    <property type="entry name" value="PAS"/>
    <property type="match status" value="2"/>
</dbReference>
<evidence type="ECO:0000256" key="15">
    <source>
        <dbReference type="PROSITE-ProRule" id="PRU00169"/>
    </source>
</evidence>
<feature type="domain" description="Response regulatory" evidence="18">
    <location>
        <begin position="798"/>
        <end position="919"/>
    </location>
</feature>
<dbReference type="InterPro" id="IPR003661">
    <property type="entry name" value="HisK_dim/P_dom"/>
</dbReference>
<keyword evidence="8" id="KW-0547">Nucleotide-binding</keyword>
<dbReference type="Pfam" id="PF00989">
    <property type="entry name" value="PAS"/>
    <property type="match status" value="1"/>
</dbReference>
<dbReference type="InterPro" id="IPR004358">
    <property type="entry name" value="Sig_transdc_His_kin-like_C"/>
</dbReference>
<dbReference type="InterPro" id="IPR036641">
    <property type="entry name" value="HPT_dom_sf"/>
</dbReference>
<feature type="domain" description="PAS" evidence="19">
    <location>
        <begin position="266"/>
        <end position="336"/>
    </location>
</feature>
<protein>
    <recommendedName>
        <fullName evidence="3">histidine kinase</fullName>
        <ecNumber evidence="3">2.7.13.3</ecNumber>
    </recommendedName>
</protein>
<dbReference type="EC" id="2.7.13.3" evidence="3"/>
<dbReference type="InterPro" id="IPR005467">
    <property type="entry name" value="His_kinase_dom"/>
</dbReference>
<dbReference type="SMART" id="SM00091">
    <property type="entry name" value="PAS"/>
    <property type="match status" value="4"/>
</dbReference>
<feature type="domain" description="PAS" evidence="19">
    <location>
        <begin position="161"/>
        <end position="202"/>
    </location>
</feature>
<feature type="domain" description="HPt" evidence="21">
    <location>
        <begin position="1100"/>
        <end position="1195"/>
    </location>
</feature>
<dbReference type="PROSITE" id="PS50113">
    <property type="entry name" value="PAC"/>
    <property type="match status" value="2"/>
</dbReference>
<reference evidence="22 23" key="1">
    <citation type="submission" date="2023-08" db="EMBL/GenBank/DDBJ databases">
        <title>Methanolobus mangrovi sp. nov. and Methanolobus sediminis sp. nov, two novel methylotrophic methanogens isolated from mangrove sediments in China.</title>
        <authorList>
            <person name="Zhou J."/>
        </authorList>
    </citation>
    <scope>NUCLEOTIDE SEQUENCE [LARGE SCALE GENOMIC DNA]</scope>
    <source>
        <strain evidence="22 23">FTZ6</strain>
    </source>
</reference>
<keyword evidence="11" id="KW-1133">Transmembrane helix</keyword>
<dbReference type="Gene3D" id="3.30.450.20">
    <property type="entry name" value="PAS domain"/>
    <property type="match status" value="4"/>
</dbReference>
<dbReference type="SMART" id="SM00448">
    <property type="entry name" value="REC"/>
    <property type="match status" value="2"/>
</dbReference>
<dbReference type="Pfam" id="PF01627">
    <property type="entry name" value="Hpt"/>
    <property type="match status" value="1"/>
</dbReference>
<feature type="modified residue" description="4-aspartylphosphate" evidence="15">
    <location>
        <position position="995"/>
    </location>
</feature>
<evidence type="ECO:0000256" key="8">
    <source>
        <dbReference type="ARBA" id="ARBA00022741"/>
    </source>
</evidence>
<dbReference type="Gene3D" id="1.20.120.160">
    <property type="entry name" value="HPT domain"/>
    <property type="match status" value="1"/>
</dbReference>
<dbReference type="PRINTS" id="PR00344">
    <property type="entry name" value="BCTRLSENSOR"/>
</dbReference>
<dbReference type="CDD" id="cd00088">
    <property type="entry name" value="HPT"/>
    <property type="match status" value="1"/>
</dbReference>
<dbReference type="SMART" id="SM00388">
    <property type="entry name" value="HisKA"/>
    <property type="match status" value="1"/>
</dbReference>
<dbReference type="InterPro" id="IPR000014">
    <property type="entry name" value="PAS"/>
</dbReference>
<dbReference type="InterPro" id="IPR013656">
    <property type="entry name" value="PAS_4"/>
</dbReference>